<evidence type="ECO:0000313" key="2">
    <source>
        <dbReference type="Proteomes" id="UP000276215"/>
    </source>
</evidence>
<reference evidence="1 2" key="1">
    <citation type="journal article" date="2018" name="Nat. Ecol. Evol.">
        <title>Pezizomycetes genomes reveal the molecular basis of ectomycorrhizal truffle lifestyle.</title>
        <authorList>
            <person name="Murat C."/>
            <person name="Payen T."/>
            <person name="Noel B."/>
            <person name="Kuo A."/>
            <person name="Morin E."/>
            <person name="Chen J."/>
            <person name="Kohler A."/>
            <person name="Krizsan K."/>
            <person name="Balestrini R."/>
            <person name="Da Silva C."/>
            <person name="Montanini B."/>
            <person name="Hainaut M."/>
            <person name="Levati E."/>
            <person name="Barry K.W."/>
            <person name="Belfiori B."/>
            <person name="Cichocki N."/>
            <person name="Clum A."/>
            <person name="Dockter R.B."/>
            <person name="Fauchery L."/>
            <person name="Guy J."/>
            <person name="Iotti M."/>
            <person name="Le Tacon F."/>
            <person name="Lindquist E.A."/>
            <person name="Lipzen A."/>
            <person name="Malagnac F."/>
            <person name="Mello A."/>
            <person name="Molinier V."/>
            <person name="Miyauchi S."/>
            <person name="Poulain J."/>
            <person name="Riccioni C."/>
            <person name="Rubini A."/>
            <person name="Sitrit Y."/>
            <person name="Splivallo R."/>
            <person name="Traeger S."/>
            <person name="Wang M."/>
            <person name="Zifcakova L."/>
            <person name="Wipf D."/>
            <person name="Zambonelli A."/>
            <person name="Paolocci F."/>
            <person name="Nowrousian M."/>
            <person name="Ottonello S."/>
            <person name="Baldrian P."/>
            <person name="Spatafora J.W."/>
            <person name="Henrissat B."/>
            <person name="Nagy L.G."/>
            <person name="Aury J.M."/>
            <person name="Wincker P."/>
            <person name="Grigoriev I.V."/>
            <person name="Bonfante P."/>
            <person name="Martin F.M."/>
        </authorList>
    </citation>
    <scope>NUCLEOTIDE SEQUENCE [LARGE SCALE GENOMIC DNA]</scope>
    <source>
        <strain evidence="1 2">120613-1</strain>
    </source>
</reference>
<dbReference type="AlphaFoldDB" id="A0A3N4JWD2"/>
<accession>A0A3N4JWD2</accession>
<sequence length="524" mass="58736">MTSYLGGSLGQMISENINQRSAIDSLANLVAIVDHTLYEIKNRGDSKHPLANVKGIYLLADEYDAFSNEYMDPHNSQPWAESDASSLVKDFWATVKGVVRLPYGIQECFITGISPLSLADNTSGFNIAVNMSFKKEVAGLCGLSRADVEGALERICKSKADVERHLDKLTRYANGYHFSRYEKSEPVFNTDTSLEYLQAVLTDEHFDIANPPNSEVSQRFLEIAASSPGAVTYIQRALTPSPDRATPYSLIPYSDLVDRFSLVDLQSRALGDVTETAFCTLLLYFGAFTFDKENPSKFLTIPNHIVAKRFGTTILHRFKLLSSMQNAVKFLALRGDIIATLAGYQELMAARDIKQSGYSMTEQQHRDSFHIAILENPALDPQVEYQVTKPGRGPGQVDLLIASPDHWVVIEWKTIQIEFLDVGDSLTWGKKAEAISKLGVNGILKLKFNRWEKFRKGTIGSWIRNDVRAQLKSYVQSPEIRELAQNRKFRAHLVLVVGSRKILVWEMDTNGDWIGLPVLAEKML</sequence>
<organism evidence="1 2">
    <name type="scientific">Choiromyces venosus 120613-1</name>
    <dbReference type="NCBI Taxonomy" id="1336337"/>
    <lineage>
        <taxon>Eukaryota</taxon>
        <taxon>Fungi</taxon>
        <taxon>Dikarya</taxon>
        <taxon>Ascomycota</taxon>
        <taxon>Pezizomycotina</taxon>
        <taxon>Pezizomycetes</taxon>
        <taxon>Pezizales</taxon>
        <taxon>Tuberaceae</taxon>
        <taxon>Choiromyces</taxon>
    </lineage>
</organism>
<dbReference type="Proteomes" id="UP000276215">
    <property type="component" value="Unassembled WGS sequence"/>
</dbReference>
<keyword evidence="2" id="KW-1185">Reference proteome</keyword>
<dbReference type="PANTHER" id="PTHR34825:SF1">
    <property type="entry name" value="AAA-ATPASE-LIKE DOMAIN-CONTAINING PROTEIN"/>
    <property type="match status" value="1"/>
</dbReference>
<evidence type="ECO:0000313" key="1">
    <source>
        <dbReference type="EMBL" id="RPB00451.1"/>
    </source>
</evidence>
<dbReference type="PANTHER" id="PTHR34825">
    <property type="entry name" value="CONSERVED PROTEIN, WITH A WEAK D-GALACTARATE DEHYDRATASE/ALTRONATE HYDROLASE DOMAIN"/>
    <property type="match status" value="1"/>
</dbReference>
<gene>
    <name evidence="1" type="ORF">L873DRAFT_816160</name>
</gene>
<dbReference type="OrthoDB" id="5391320at2759"/>
<name>A0A3N4JWD2_9PEZI</name>
<proteinExistence type="predicted"/>
<dbReference type="EMBL" id="ML120380">
    <property type="protein sequence ID" value="RPB00451.1"/>
    <property type="molecule type" value="Genomic_DNA"/>
</dbReference>
<protein>
    <submittedName>
        <fullName evidence="1">Uncharacterized protein</fullName>
    </submittedName>
</protein>